<evidence type="ECO:0000256" key="3">
    <source>
        <dbReference type="PROSITE-ProRule" id="PRU00221"/>
    </source>
</evidence>
<name>A0A8S1KTN2_9CILI</name>
<dbReference type="Pfam" id="PF00400">
    <property type="entry name" value="WD40"/>
    <property type="match status" value="2"/>
</dbReference>
<feature type="repeat" description="WD" evidence="3">
    <location>
        <begin position="29"/>
        <end position="70"/>
    </location>
</feature>
<dbReference type="InterPro" id="IPR019775">
    <property type="entry name" value="WD40_repeat_CS"/>
</dbReference>
<dbReference type="PROSITE" id="PS50082">
    <property type="entry name" value="WD_REPEATS_2"/>
    <property type="match status" value="2"/>
</dbReference>
<dbReference type="PROSITE" id="PS00678">
    <property type="entry name" value="WD_REPEATS_1"/>
    <property type="match status" value="2"/>
</dbReference>
<evidence type="ECO:0008006" key="6">
    <source>
        <dbReference type="Google" id="ProtNLM"/>
    </source>
</evidence>
<sequence>MNSQFLVGCGINKIIYCWNFKARKGIAKFQGHSEQVNIAKISQDNLTVASGSHDKLIRFWNLQENFNRMAQDGHEDQVNHLEFSVDGLILYSSSQDKTLKLWNMQQKILFLSKDFEFGIDSFSFSENQKSIIITQLERVEFWHIQQYQVMQKSSTELINGFRSQNSSIKANIKQIQFLSNKSEFITLSDYNYENKGKKEQFSIAEIQDIQKLEEQISPKIYQYAEIQIELYQVSRNGQYICFLDSDNQLNLGDNFQIKEKKKPLKVTYIQKLRFFYKFLFFQLFIIQLKLKAYKNCFIAVFLPNKKIIVSNKDYQIEFRDCENIDSLGLNSVMLYKQSIIRRKLKIQQYLERKNYYHKFVKKVFSNFGIQQIYTKQNQQGLFILNKIQINLDLQMISIDIAQYIPQKKIQCISWNIKIQKSLMLNKYLFPFIIFFIFQLCLNQELSHYVEKLQLFGIMIQMKKNS</sequence>
<keyword evidence="2" id="KW-0677">Repeat</keyword>
<dbReference type="SMART" id="SM00320">
    <property type="entry name" value="WD40"/>
    <property type="match status" value="2"/>
</dbReference>
<reference evidence="4" key="1">
    <citation type="submission" date="2021-01" db="EMBL/GenBank/DDBJ databases">
        <authorList>
            <consortium name="Genoscope - CEA"/>
            <person name="William W."/>
        </authorList>
    </citation>
    <scope>NUCLEOTIDE SEQUENCE</scope>
</reference>
<dbReference type="AlphaFoldDB" id="A0A8S1KTN2"/>
<feature type="repeat" description="WD" evidence="3">
    <location>
        <begin position="71"/>
        <end position="105"/>
    </location>
</feature>
<comment type="caution">
    <text evidence="4">The sequence shown here is derived from an EMBL/GenBank/DDBJ whole genome shotgun (WGS) entry which is preliminary data.</text>
</comment>
<dbReference type="PANTHER" id="PTHR44129">
    <property type="entry name" value="WD REPEAT-CONTAINING PROTEIN POP1"/>
    <property type="match status" value="1"/>
</dbReference>
<evidence type="ECO:0000256" key="2">
    <source>
        <dbReference type="ARBA" id="ARBA00022737"/>
    </source>
</evidence>
<keyword evidence="5" id="KW-1185">Reference proteome</keyword>
<dbReference type="PROSITE" id="PS50294">
    <property type="entry name" value="WD_REPEATS_REGION"/>
    <property type="match status" value="2"/>
</dbReference>
<dbReference type="EMBL" id="CAJJDN010000012">
    <property type="protein sequence ID" value="CAD8058769.1"/>
    <property type="molecule type" value="Genomic_DNA"/>
</dbReference>
<protein>
    <recommendedName>
        <fullName evidence="6">WD40-repeat-containing domain</fullName>
    </recommendedName>
</protein>
<gene>
    <name evidence="4" type="ORF">PSON_ATCC_30995.1.T0120405</name>
</gene>
<dbReference type="OrthoDB" id="538223at2759"/>
<dbReference type="Proteomes" id="UP000692954">
    <property type="component" value="Unassembled WGS sequence"/>
</dbReference>
<organism evidence="4 5">
    <name type="scientific">Paramecium sonneborni</name>
    <dbReference type="NCBI Taxonomy" id="65129"/>
    <lineage>
        <taxon>Eukaryota</taxon>
        <taxon>Sar</taxon>
        <taxon>Alveolata</taxon>
        <taxon>Ciliophora</taxon>
        <taxon>Intramacronucleata</taxon>
        <taxon>Oligohymenophorea</taxon>
        <taxon>Peniculida</taxon>
        <taxon>Parameciidae</taxon>
        <taxon>Paramecium</taxon>
    </lineage>
</organism>
<evidence type="ECO:0000313" key="4">
    <source>
        <dbReference type="EMBL" id="CAD8058769.1"/>
    </source>
</evidence>
<keyword evidence="1 3" id="KW-0853">WD repeat</keyword>
<dbReference type="InterPro" id="IPR050349">
    <property type="entry name" value="WD_LIS1/nudF_dynein_reg"/>
</dbReference>
<evidence type="ECO:0000313" key="5">
    <source>
        <dbReference type="Proteomes" id="UP000692954"/>
    </source>
</evidence>
<accession>A0A8S1KTN2</accession>
<evidence type="ECO:0000256" key="1">
    <source>
        <dbReference type="ARBA" id="ARBA00022574"/>
    </source>
</evidence>
<dbReference type="InterPro" id="IPR001680">
    <property type="entry name" value="WD40_rpt"/>
</dbReference>
<proteinExistence type="predicted"/>